<dbReference type="PANTHER" id="PTHR37534">
    <property type="entry name" value="TRANSCRIPTIONAL ACTIVATOR PROTEIN UGA3"/>
    <property type="match status" value="1"/>
</dbReference>
<proteinExistence type="predicted"/>
<dbReference type="GeneID" id="70137090"/>
<name>A0A9P8UCV8_9PEZI</name>
<dbReference type="PANTHER" id="PTHR37534:SF39">
    <property type="entry name" value="TRANSCRIPTION FACTOR DOMAIN-CONTAINING PROTEIN"/>
    <property type="match status" value="1"/>
</dbReference>
<dbReference type="RefSeq" id="XP_045953695.1">
    <property type="nucleotide sequence ID" value="XM_046108199.1"/>
</dbReference>
<organism evidence="3 4">
    <name type="scientific">Truncatella angustata</name>
    <dbReference type="NCBI Taxonomy" id="152316"/>
    <lineage>
        <taxon>Eukaryota</taxon>
        <taxon>Fungi</taxon>
        <taxon>Dikarya</taxon>
        <taxon>Ascomycota</taxon>
        <taxon>Pezizomycotina</taxon>
        <taxon>Sordariomycetes</taxon>
        <taxon>Xylariomycetidae</taxon>
        <taxon>Amphisphaeriales</taxon>
        <taxon>Sporocadaceae</taxon>
        <taxon>Truncatella</taxon>
    </lineage>
</organism>
<evidence type="ECO:0000313" key="3">
    <source>
        <dbReference type="EMBL" id="KAH6647181.1"/>
    </source>
</evidence>
<dbReference type="GO" id="GO:0000976">
    <property type="term" value="F:transcription cis-regulatory region binding"/>
    <property type="evidence" value="ECO:0007669"/>
    <property type="project" value="TreeGrafter"/>
</dbReference>
<accession>A0A9P8UCV8</accession>
<evidence type="ECO:0000256" key="2">
    <source>
        <dbReference type="ARBA" id="ARBA00023242"/>
    </source>
</evidence>
<comment type="subcellular location">
    <subcellularLocation>
        <location evidence="1">Nucleus</location>
    </subcellularLocation>
</comment>
<protein>
    <submittedName>
        <fullName evidence="3">Fungal-specific transcription factor domain-containing protein</fullName>
    </submittedName>
</protein>
<dbReference type="AlphaFoldDB" id="A0A9P8UCV8"/>
<keyword evidence="2" id="KW-0539">Nucleus</keyword>
<reference evidence="3" key="1">
    <citation type="journal article" date="2021" name="Nat. Commun.">
        <title>Genetic determinants of endophytism in the Arabidopsis root mycobiome.</title>
        <authorList>
            <person name="Mesny F."/>
            <person name="Miyauchi S."/>
            <person name="Thiergart T."/>
            <person name="Pickel B."/>
            <person name="Atanasova L."/>
            <person name="Karlsson M."/>
            <person name="Huettel B."/>
            <person name="Barry K.W."/>
            <person name="Haridas S."/>
            <person name="Chen C."/>
            <person name="Bauer D."/>
            <person name="Andreopoulos W."/>
            <person name="Pangilinan J."/>
            <person name="LaButti K."/>
            <person name="Riley R."/>
            <person name="Lipzen A."/>
            <person name="Clum A."/>
            <person name="Drula E."/>
            <person name="Henrissat B."/>
            <person name="Kohler A."/>
            <person name="Grigoriev I.V."/>
            <person name="Martin F.M."/>
            <person name="Hacquard S."/>
        </authorList>
    </citation>
    <scope>NUCLEOTIDE SEQUENCE</scope>
    <source>
        <strain evidence="3">MPI-SDFR-AT-0073</strain>
    </source>
</reference>
<dbReference type="InterPro" id="IPR021858">
    <property type="entry name" value="Fun_TF"/>
</dbReference>
<dbReference type="Pfam" id="PF11951">
    <property type="entry name" value="Fungal_trans_2"/>
    <property type="match status" value="1"/>
</dbReference>
<dbReference type="GO" id="GO:0005634">
    <property type="term" value="C:nucleus"/>
    <property type="evidence" value="ECO:0007669"/>
    <property type="project" value="UniProtKB-SubCell"/>
</dbReference>
<gene>
    <name evidence="3" type="ORF">BKA67DRAFT_663521</name>
</gene>
<comment type="caution">
    <text evidence="3">The sequence shown here is derived from an EMBL/GenBank/DDBJ whole genome shotgun (WGS) entry which is preliminary data.</text>
</comment>
<sequence>MFEVKPSRYGSVQFVNVGFWDIHLHEFLSQNGRGENNLEHQYLLTHFNSSTLNVQLNPYHLNRKLADLLEYFCVKVFSSIGNFNQDSVHFHGLIRKLAFSDNSLSSNAIIQATLALSALHRTGRGSEALRLKSFTLQTLKASSKNGMTPVDGIQHVVAVMILCYFEIEDACDTHMQWMLYVVGSKNLMQALKLREQPFSGEFSALLDWVDYHFVIGIFTLRHWQAAYRRQLSHDPGIQHVVCMKKLVPNISDCSHPMLDLLYEISNTVKRPTEEGYFSQEYAAYLKDLENRVMTVPFCPENLGSSSTEAYLMGAELYQIAALIYLERTSCNFSGQSIKIMRLVERGFEIFQQQDTSSASLAIFILGLEARSDEQRKFILDLIERNATRSNLRSLEAVSRMLQAAWNQDDLETENDVNYVLKLDTIINSNNIIPALA</sequence>
<dbReference type="EMBL" id="JAGPXC010000009">
    <property type="protein sequence ID" value="KAH6647181.1"/>
    <property type="molecule type" value="Genomic_DNA"/>
</dbReference>
<evidence type="ECO:0000256" key="1">
    <source>
        <dbReference type="ARBA" id="ARBA00004123"/>
    </source>
</evidence>
<keyword evidence="4" id="KW-1185">Reference proteome</keyword>
<dbReference type="Proteomes" id="UP000758603">
    <property type="component" value="Unassembled WGS sequence"/>
</dbReference>
<evidence type="ECO:0000313" key="4">
    <source>
        <dbReference type="Proteomes" id="UP000758603"/>
    </source>
</evidence>
<dbReference type="GO" id="GO:0003700">
    <property type="term" value="F:DNA-binding transcription factor activity"/>
    <property type="evidence" value="ECO:0007669"/>
    <property type="project" value="TreeGrafter"/>
</dbReference>
<dbReference type="OrthoDB" id="5130013at2759"/>
<dbReference type="GO" id="GO:0045944">
    <property type="term" value="P:positive regulation of transcription by RNA polymerase II"/>
    <property type="evidence" value="ECO:0007669"/>
    <property type="project" value="TreeGrafter"/>
</dbReference>